<feature type="signal peptide" evidence="1">
    <location>
        <begin position="1"/>
        <end position="18"/>
    </location>
</feature>
<dbReference type="AlphaFoldDB" id="A0A495IU22"/>
<keyword evidence="1" id="KW-0732">Signal</keyword>
<evidence type="ECO:0008006" key="4">
    <source>
        <dbReference type="Google" id="ProtNLM"/>
    </source>
</evidence>
<organism evidence="2 3">
    <name type="scientific">Mucilaginibacter gracilis</name>
    <dbReference type="NCBI Taxonomy" id="423350"/>
    <lineage>
        <taxon>Bacteria</taxon>
        <taxon>Pseudomonadati</taxon>
        <taxon>Bacteroidota</taxon>
        <taxon>Sphingobacteriia</taxon>
        <taxon>Sphingobacteriales</taxon>
        <taxon>Sphingobacteriaceae</taxon>
        <taxon>Mucilaginibacter</taxon>
    </lineage>
</organism>
<dbReference type="PROSITE" id="PS51257">
    <property type="entry name" value="PROKAR_LIPOPROTEIN"/>
    <property type="match status" value="1"/>
</dbReference>
<dbReference type="EMBL" id="RBKU01000001">
    <property type="protein sequence ID" value="RKR80180.1"/>
    <property type="molecule type" value="Genomic_DNA"/>
</dbReference>
<accession>A0A495IU22</accession>
<dbReference type="Proteomes" id="UP000268007">
    <property type="component" value="Unassembled WGS sequence"/>
</dbReference>
<comment type="caution">
    <text evidence="2">The sequence shown here is derived from an EMBL/GenBank/DDBJ whole genome shotgun (WGS) entry which is preliminary data.</text>
</comment>
<feature type="chain" id="PRO_5019845544" description="Lipoprotein" evidence="1">
    <location>
        <begin position="19"/>
        <end position="143"/>
    </location>
</feature>
<proteinExistence type="predicted"/>
<sequence length="143" mass="16322">MPRLILCFFLLVFVACHAPSVKQNQGVNIRLAADSQSVCITGLDYSVLQEMKKDSLTTENWQGIFPVYHMPADTDMKDLQNEQPGSYRVADSTITFTPDTAFKKHQQYFARFYGNTTNFSTSNLIRSKTNLKGQNYTEVVFKF</sequence>
<keyword evidence="3" id="KW-1185">Reference proteome</keyword>
<gene>
    <name evidence="2" type="ORF">BDD43_0276</name>
</gene>
<dbReference type="RefSeq" id="WP_121195870.1">
    <property type="nucleotide sequence ID" value="NZ_RBKU01000001.1"/>
</dbReference>
<protein>
    <recommendedName>
        <fullName evidence="4">Lipoprotein</fullName>
    </recommendedName>
</protein>
<reference evidence="2 3" key="1">
    <citation type="submission" date="2018-10" db="EMBL/GenBank/DDBJ databases">
        <title>Genomic Encyclopedia of Archaeal and Bacterial Type Strains, Phase II (KMG-II): from individual species to whole genera.</title>
        <authorList>
            <person name="Goeker M."/>
        </authorList>
    </citation>
    <scope>NUCLEOTIDE SEQUENCE [LARGE SCALE GENOMIC DNA]</scope>
    <source>
        <strain evidence="2 3">DSM 18602</strain>
    </source>
</reference>
<evidence type="ECO:0000313" key="3">
    <source>
        <dbReference type="Proteomes" id="UP000268007"/>
    </source>
</evidence>
<evidence type="ECO:0000256" key="1">
    <source>
        <dbReference type="SAM" id="SignalP"/>
    </source>
</evidence>
<dbReference type="OrthoDB" id="794736at2"/>
<evidence type="ECO:0000313" key="2">
    <source>
        <dbReference type="EMBL" id="RKR80180.1"/>
    </source>
</evidence>
<name>A0A495IU22_9SPHI</name>